<dbReference type="EMBL" id="QGNW01001798">
    <property type="protein sequence ID" value="RVW30427.1"/>
    <property type="molecule type" value="Genomic_DNA"/>
</dbReference>
<comment type="caution">
    <text evidence="1">The sequence shown here is derived from an EMBL/GenBank/DDBJ whole genome shotgun (WGS) entry which is preliminary data.</text>
</comment>
<reference evidence="1 3" key="1">
    <citation type="journal article" date="2018" name="PLoS Genet.">
        <title>Population sequencing reveals clonal diversity and ancestral inbreeding in the grapevine cultivar Chardonnay.</title>
        <authorList>
            <person name="Roach M.J."/>
            <person name="Johnson D.L."/>
            <person name="Bohlmann J."/>
            <person name="van Vuuren H.J."/>
            <person name="Jones S.J."/>
            <person name="Pretorius I.S."/>
            <person name="Schmidt S.A."/>
            <person name="Borneman A.R."/>
        </authorList>
    </citation>
    <scope>NUCLEOTIDE SEQUENCE [LARGE SCALE GENOMIC DNA]</scope>
    <source>
        <strain evidence="3">cv. Chardonnay</strain>
        <strain evidence="1">I10V1</strain>
        <tissue evidence="1">Leaf</tissue>
    </source>
</reference>
<evidence type="ECO:0000313" key="2">
    <source>
        <dbReference type="EMBL" id="RVW80921.1"/>
    </source>
</evidence>
<protein>
    <submittedName>
        <fullName evidence="1">Uncharacterized protein</fullName>
    </submittedName>
</protein>
<evidence type="ECO:0000313" key="1">
    <source>
        <dbReference type="EMBL" id="RVW30427.1"/>
    </source>
</evidence>
<dbReference type="AlphaFoldDB" id="A0A438D4V2"/>
<dbReference type="EMBL" id="QGNW01000259">
    <property type="protein sequence ID" value="RVW80921.1"/>
    <property type="molecule type" value="Genomic_DNA"/>
</dbReference>
<dbReference type="Proteomes" id="UP000288805">
    <property type="component" value="Unassembled WGS sequence"/>
</dbReference>
<accession>A0A438D4V2</accession>
<organism evidence="1 3">
    <name type="scientific">Vitis vinifera</name>
    <name type="common">Grape</name>
    <dbReference type="NCBI Taxonomy" id="29760"/>
    <lineage>
        <taxon>Eukaryota</taxon>
        <taxon>Viridiplantae</taxon>
        <taxon>Streptophyta</taxon>
        <taxon>Embryophyta</taxon>
        <taxon>Tracheophyta</taxon>
        <taxon>Spermatophyta</taxon>
        <taxon>Magnoliopsida</taxon>
        <taxon>eudicotyledons</taxon>
        <taxon>Gunneridae</taxon>
        <taxon>Pentapetalae</taxon>
        <taxon>rosids</taxon>
        <taxon>Vitales</taxon>
        <taxon>Vitaceae</taxon>
        <taxon>Viteae</taxon>
        <taxon>Vitis</taxon>
    </lineage>
</organism>
<sequence>MDHPLQHLCKPSCGCIMTLKGVLGTLSKCAKAIIEYMQQVKCCNDELLLMNIAYDVDELTNSKFFIAMTKNTLLSPL</sequence>
<name>A0A438D4V2_VITVI</name>
<proteinExistence type="predicted"/>
<gene>
    <name evidence="2" type="ORF">CK203_037349</name>
    <name evidence="1" type="ORF">CK203_088862</name>
</gene>
<evidence type="ECO:0000313" key="3">
    <source>
        <dbReference type="Proteomes" id="UP000288805"/>
    </source>
</evidence>